<protein>
    <submittedName>
        <fullName evidence="7">(California timema) hypothetical protein</fullName>
    </submittedName>
</protein>
<evidence type="ECO:0000259" key="5">
    <source>
        <dbReference type="PROSITE" id="PS01180"/>
    </source>
</evidence>
<dbReference type="InterPro" id="IPR035914">
    <property type="entry name" value="Sperma_CUB_dom_sf"/>
</dbReference>
<gene>
    <name evidence="7" type="ORF">TCMB3V08_LOCUS8353</name>
</gene>
<dbReference type="PROSITE" id="PS01180">
    <property type="entry name" value="CUB"/>
    <property type="match status" value="1"/>
</dbReference>
<dbReference type="SUPFAM" id="SSF56436">
    <property type="entry name" value="C-type lectin-like"/>
    <property type="match status" value="1"/>
</dbReference>
<dbReference type="PANTHER" id="PTHR24251">
    <property type="entry name" value="OVOCHYMASE-RELATED"/>
    <property type="match status" value="1"/>
</dbReference>
<feature type="compositionally biased region" description="Polar residues" evidence="4">
    <location>
        <begin position="296"/>
        <end position="305"/>
    </location>
</feature>
<dbReference type="SUPFAM" id="SSF49854">
    <property type="entry name" value="Spermadhesin, CUB domain"/>
    <property type="match status" value="2"/>
</dbReference>
<sequence>MDGSHMSYAAWVPDESPRLADGKTSCLSIQWVPEQHSSGLYWHPQSCSMVGGYVCKRSSQVSVNDLNLNQTMNGTEGNLTSPNYPGQYYNNLDYNVRVSGPHLTRIVIQFSRLDLEPQLNCLYDYVELRNPGSSRGARWCGSYHNDMQRGGMIEGIGRQKNITMECGRRSENKVEAPRHYAWPDTELSSFFGWLDMCSTLAVDRFGRVAQCVWRIFRERRMRFVSDGHQAELWFHSDYSVAGTGFSATWWAVDVSGCPLQTLTAHEGFLASPSYPHCLINHLDCTTTILAPIHHQLPSSRPSSQNPHKEHLRHVRHLPTVPQRKLPDNEESREDNSGTAWSASFEEVLKHACYPTTSSTGRRRKLNVPPGKSILGHDLKVPSESDNEEVENISSSSVRSSDSEENELKSNDDDHTPAFLIAKYLYKCGNKELSRQYVGGVKNIGENTVDLSLLRSCRNSAPSPPIENQHQFLLVEVGKLIVSAGQEYIPLAVQYSDYSPYIGDLSRGRRVWLEITDLDMGPKSSESSLELDLGSNDGWFQPFQIAGHLTDGAYLSHEERLMMWLRTGDEPLGRGFKAIYKTLSRDPGYLYWDKNVTAPMPSTHCLL</sequence>
<dbReference type="InterPro" id="IPR016187">
    <property type="entry name" value="CTDL_fold"/>
</dbReference>
<feature type="region of interest" description="Disordered" evidence="4">
    <location>
        <begin position="295"/>
        <end position="338"/>
    </location>
</feature>
<evidence type="ECO:0000256" key="1">
    <source>
        <dbReference type="ARBA" id="ARBA00022737"/>
    </source>
</evidence>
<evidence type="ECO:0000313" key="7">
    <source>
        <dbReference type="EMBL" id="CAD7575770.1"/>
    </source>
</evidence>
<dbReference type="CDD" id="cd00041">
    <property type="entry name" value="CUB"/>
    <property type="match status" value="1"/>
</dbReference>
<comment type="caution">
    <text evidence="3">Lacks conserved residue(s) required for the propagation of feature annotation.</text>
</comment>
<proteinExistence type="predicted"/>
<dbReference type="InterPro" id="IPR000859">
    <property type="entry name" value="CUB_dom"/>
</dbReference>
<name>A0A7R9PAG4_TIMCA</name>
<organism evidence="7">
    <name type="scientific">Timema californicum</name>
    <name type="common">California timema</name>
    <name type="synonym">Walking stick</name>
    <dbReference type="NCBI Taxonomy" id="61474"/>
    <lineage>
        <taxon>Eukaryota</taxon>
        <taxon>Metazoa</taxon>
        <taxon>Ecdysozoa</taxon>
        <taxon>Arthropoda</taxon>
        <taxon>Hexapoda</taxon>
        <taxon>Insecta</taxon>
        <taxon>Pterygota</taxon>
        <taxon>Neoptera</taxon>
        <taxon>Polyneoptera</taxon>
        <taxon>Phasmatodea</taxon>
        <taxon>Timematodea</taxon>
        <taxon>Timematoidea</taxon>
        <taxon>Timematidae</taxon>
        <taxon>Timema</taxon>
    </lineage>
</organism>
<feature type="region of interest" description="Disordered" evidence="4">
    <location>
        <begin position="355"/>
        <end position="412"/>
    </location>
</feature>
<keyword evidence="1" id="KW-0677">Repeat</keyword>
<dbReference type="PROSITE" id="PS50041">
    <property type="entry name" value="C_TYPE_LECTIN_2"/>
    <property type="match status" value="1"/>
</dbReference>
<accession>A0A7R9PAG4</accession>
<evidence type="ECO:0000256" key="2">
    <source>
        <dbReference type="ARBA" id="ARBA00023157"/>
    </source>
</evidence>
<dbReference type="SMART" id="SM00042">
    <property type="entry name" value="CUB"/>
    <property type="match status" value="1"/>
</dbReference>
<reference evidence="7" key="1">
    <citation type="submission" date="2020-11" db="EMBL/GenBank/DDBJ databases">
        <authorList>
            <person name="Tran Van P."/>
        </authorList>
    </citation>
    <scope>NUCLEOTIDE SEQUENCE</scope>
</reference>
<feature type="domain" description="CUB" evidence="5">
    <location>
        <begin position="55"/>
        <end position="142"/>
    </location>
</feature>
<evidence type="ECO:0000259" key="6">
    <source>
        <dbReference type="PROSITE" id="PS50041"/>
    </source>
</evidence>
<evidence type="ECO:0000256" key="4">
    <source>
        <dbReference type="SAM" id="MobiDB-lite"/>
    </source>
</evidence>
<dbReference type="EMBL" id="OE183545">
    <property type="protein sequence ID" value="CAD7575770.1"/>
    <property type="molecule type" value="Genomic_DNA"/>
</dbReference>
<dbReference type="InterPro" id="IPR001304">
    <property type="entry name" value="C-type_lectin-like"/>
</dbReference>
<feature type="compositionally biased region" description="Basic and acidic residues" evidence="4">
    <location>
        <begin position="324"/>
        <end position="335"/>
    </location>
</feature>
<dbReference type="Pfam" id="PF00431">
    <property type="entry name" value="CUB"/>
    <property type="match status" value="1"/>
</dbReference>
<evidence type="ECO:0000256" key="3">
    <source>
        <dbReference type="PROSITE-ProRule" id="PRU00059"/>
    </source>
</evidence>
<dbReference type="Gene3D" id="2.60.120.290">
    <property type="entry name" value="Spermadhesin, CUB domain"/>
    <property type="match status" value="1"/>
</dbReference>
<dbReference type="AlphaFoldDB" id="A0A7R9PAG4"/>
<keyword evidence="2" id="KW-1015">Disulfide bond</keyword>
<feature type="domain" description="C-type lectin" evidence="6">
    <location>
        <begin position="1"/>
        <end position="56"/>
    </location>
</feature>